<organism evidence="23 24">
    <name type="scientific">Candidatus Thermodesulfobacterium syntrophicum</name>
    <dbReference type="NCBI Taxonomy" id="3060442"/>
    <lineage>
        <taxon>Bacteria</taxon>
        <taxon>Pseudomonadati</taxon>
        <taxon>Thermodesulfobacteriota</taxon>
        <taxon>Thermodesulfobacteria</taxon>
        <taxon>Thermodesulfobacteriales</taxon>
        <taxon>Thermodesulfobacteriaceae</taxon>
        <taxon>Thermodesulfobacterium</taxon>
    </lineage>
</organism>
<keyword evidence="13 20" id="KW-1133">Transmembrane helix</keyword>
<dbReference type="Gene3D" id="3.40.710.10">
    <property type="entry name" value="DD-peptidase/beta-lactamase superfamily"/>
    <property type="match status" value="1"/>
</dbReference>
<evidence type="ECO:0000256" key="17">
    <source>
        <dbReference type="ARBA" id="ARBA00044770"/>
    </source>
</evidence>
<evidence type="ECO:0000256" key="4">
    <source>
        <dbReference type="ARBA" id="ARBA00007739"/>
    </source>
</evidence>
<dbReference type="AlphaFoldDB" id="A0AAE3TF25"/>
<accession>A0AAE3TF25</accession>
<evidence type="ECO:0000256" key="8">
    <source>
        <dbReference type="ARBA" id="ARBA00022679"/>
    </source>
</evidence>
<evidence type="ECO:0000256" key="19">
    <source>
        <dbReference type="ARBA" id="ARBA00060592"/>
    </source>
</evidence>
<evidence type="ECO:0000256" key="3">
    <source>
        <dbReference type="ARBA" id="ARBA00007090"/>
    </source>
</evidence>
<dbReference type="Pfam" id="PF00912">
    <property type="entry name" value="Transgly"/>
    <property type="match status" value="1"/>
</dbReference>
<comment type="similarity">
    <text evidence="4">In the N-terminal section; belongs to the glycosyltransferase 51 family.</text>
</comment>
<feature type="domain" description="Penicillin-binding protein transpeptidase" evidence="21">
    <location>
        <begin position="323"/>
        <end position="571"/>
    </location>
</feature>
<evidence type="ECO:0000256" key="5">
    <source>
        <dbReference type="ARBA" id="ARBA00022645"/>
    </source>
</evidence>
<keyword evidence="12" id="KW-0573">Peptidoglycan synthesis</keyword>
<dbReference type="NCBIfam" id="TIGR02074">
    <property type="entry name" value="PBP_1a_fam"/>
    <property type="match status" value="1"/>
</dbReference>
<dbReference type="InterPro" id="IPR001460">
    <property type="entry name" value="PCN-bd_Tpept"/>
</dbReference>
<evidence type="ECO:0000259" key="21">
    <source>
        <dbReference type="Pfam" id="PF00905"/>
    </source>
</evidence>
<keyword evidence="14 20" id="KW-0472">Membrane</keyword>
<dbReference type="PANTHER" id="PTHR32282:SF27">
    <property type="entry name" value="PENICILLIN-BINDING PROTEIN 1A"/>
    <property type="match status" value="1"/>
</dbReference>
<evidence type="ECO:0000256" key="13">
    <source>
        <dbReference type="ARBA" id="ARBA00022989"/>
    </source>
</evidence>
<evidence type="ECO:0000313" key="24">
    <source>
        <dbReference type="Proteomes" id="UP001144110"/>
    </source>
</evidence>
<evidence type="ECO:0000256" key="10">
    <source>
        <dbReference type="ARBA" id="ARBA00022801"/>
    </source>
</evidence>
<dbReference type="GO" id="GO:0071555">
    <property type="term" value="P:cell wall organization"/>
    <property type="evidence" value="ECO:0007669"/>
    <property type="project" value="UniProtKB-KW"/>
</dbReference>
<evidence type="ECO:0000256" key="9">
    <source>
        <dbReference type="ARBA" id="ARBA00022692"/>
    </source>
</evidence>
<evidence type="ECO:0000256" key="11">
    <source>
        <dbReference type="ARBA" id="ARBA00022960"/>
    </source>
</evidence>
<proteinExistence type="inferred from homology"/>
<keyword evidence="8" id="KW-0808">Transferase</keyword>
<evidence type="ECO:0000256" key="1">
    <source>
        <dbReference type="ARBA" id="ARBA00004370"/>
    </source>
</evidence>
<keyword evidence="11" id="KW-0133">Cell shape</keyword>
<evidence type="ECO:0000259" key="22">
    <source>
        <dbReference type="Pfam" id="PF00912"/>
    </source>
</evidence>
<dbReference type="InterPro" id="IPR036950">
    <property type="entry name" value="PBP_transglycosylase"/>
</dbReference>
<dbReference type="EC" id="2.4.99.28" evidence="17"/>
<comment type="catalytic activity">
    <reaction evidence="18">
        <text>[GlcNAc-(1-&gt;4)-Mur2Ac(oyl-L-Ala-gamma-D-Glu-L-Lys-D-Ala-D-Ala)](n)-di-trans,octa-cis-undecaprenyl diphosphate + beta-D-GlcNAc-(1-&gt;4)-Mur2Ac(oyl-L-Ala-gamma-D-Glu-L-Lys-D-Ala-D-Ala)-di-trans,octa-cis-undecaprenyl diphosphate = [GlcNAc-(1-&gt;4)-Mur2Ac(oyl-L-Ala-gamma-D-Glu-L-Lys-D-Ala-D-Ala)](n+1)-di-trans,octa-cis-undecaprenyl diphosphate + di-trans,octa-cis-undecaprenyl diphosphate + H(+)</text>
        <dbReference type="Rhea" id="RHEA:23708"/>
        <dbReference type="Rhea" id="RHEA-COMP:9602"/>
        <dbReference type="Rhea" id="RHEA-COMP:9603"/>
        <dbReference type="ChEBI" id="CHEBI:15378"/>
        <dbReference type="ChEBI" id="CHEBI:58405"/>
        <dbReference type="ChEBI" id="CHEBI:60033"/>
        <dbReference type="ChEBI" id="CHEBI:78435"/>
        <dbReference type="EC" id="2.4.99.28"/>
    </reaction>
</comment>
<evidence type="ECO:0000256" key="7">
    <source>
        <dbReference type="ARBA" id="ARBA00022676"/>
    </source>
</evidence>
<evidence type="ECO:0000256" key="6">
    <source>
        <dbReference type="ARBA" id="ARBA00022670"/>
    </source>
</evidence>
<dbReference type="Gene3D" id="1.10.3810.10">
    <property type="entry name" value="Biosynthetic peptidoglycan transglycosylase-like"/>
    <property type="match status" value="1"/>
</dbReference>
<dbReference type="Proteomes" id="UP001144110">
    <property type="component" value="Unassembled WGS sequence"/>
</dbReference>
<keyword evidence="9 20" id="KW-0812">Transmembrane</keyword>
<keyword evidence="16" id="KW-0961">Cell wall biogenesis/degradation</keyword>
<name>A0AAE3TF25_9BACT</name>
<dbReference type="InterPro" id="IPR012338">
    <property type="entry name" value="Beta-lactam/transpept-like"/>
</dbReference>
<keyword evidence="6" id="KW-0645">Protease</keyword>
<sequence>MKSLLKLTATLFLVFTLFLGILFLVFFLYLKITLPSISQLKNYRPQQTNIVLDVNGEVIGYIGKKRRIFVPLEKIPPHVRKAFIAAEDANFYKHKGIDFLSVLRALYKNIIHGKIVQGGSTITQQVVRALLLTPERTIQRKIKEIILAWQIEKHLTKNEILTIYLNHIYLGEGAYGVEAAALTYFNKHVWELDLNEAATIAGLPPAPSRYSPLRNPKLAIARRNYVLRRMAEVGYISWDTAKYVSTQPLVLNPKNVNIPLYAAYFIDAVKEELSQILPPKVVEQGGLKIQTTLDLEWIKRAYENSIRTLNKLFSSHKEVPEFAVVCLNNEDGGVRILIGGKDYRESSYNRAIFAKRQPGSAFKPFIWATAIDGGILLPDSIIPDEPITIPGADNGKDWSPRNYDNKYMGPINLKDALAYSRNTVSVRIALLTGLKKIEEMVKKLEFQFNQPINYSIALGTYEVTLLELTRAYTIFPNMGVLIKPHFIEKIYDKIYNSSKILYQYSSENKPVISAHTAYVMNGFMQSVVQYGTGKCAKALGVPVAGKTGTTQEYKDAWFVGYTPRYTCGVWVGYDKDKTLRRGETGGRVACPLWLSVMQGTVHEYQEFPIYIPFEELSKIFSNTTLSN</sequence>
<evidence type="ECO:0000256" key="18">
    <source>
        <dbReference type="ARBA" id="ARBA00049902"/>
    </source>
</evidence>
<dbReference type="GO" id="GO:0008955">
    <property type="term" value="F:peptidoglycan glycosyltransferase activity"/>
    <property type="evidence" value="ECO:0007669"/>
    <property type="project" value="UniProtKB-EC"/>
</dbReference>
<dbReference type="GO" id="GO:0008360">
    <property type="term" value="P:regulation of cell shape"/>
    <property type="evidence" value="ECO:0007669"/>
    <property type="project" value="UniProtKB-KW"/>
</dbReference>
<dbReference type="InterPro" id="IPR050396">
    <property type="entry name" value="Glycosyltr_51/Transpeptidase"/>
</dbReference>
<dbReference type="FunFam" id="1.10.3810.10:FF:000003">
    <property type="entry name" value="Penicillin-binding protein 1a"/>
    <property type="match status" value="1"/>
</dbReference>
<comment type="caution">
    <text evidence="23">The sequence shown here is derived from an EMBL/GenBank/DDBJ whole genome shotgun (WGS) entry which is preliminary data.</text>
</comment>
<feature type="domain" description="Glycosyl transferase family 51" evidence="22">
    <location>
        <begin position="56"/>
        <end position="230"/>
    </location>
</feature>
<dbReference type="SUPFAM" id="SSF56601">
    <property type="entry name" value="beta-lactamase/transpeptidase-like"/>
    <property type="match status" value="1"/>
</dbReference>
<gene>
    <name evidence="23" type="ORF">OD816_001361</name>
</gene>
<dbReference type="GO" id="GO:0009252">
    <property type="term" value="P:peptidoglycan biosynthetic process"/>
    <property type="evidence" value="ECO:0007669"/>
    <property type="project" value="UniProtKB-KW"/>
</dbReference>
<reference evidence="23" key="1">
    <citation type="submission" date="2022-11" db="EMBL/GenBank/DDBJ databases">
        <title>Candidatus Alkanophaga archaea from heated hydrothermal vent sediment oxidize petroleum alkanes.</title>
        <authorList>
            <person name="Zehnle H."/>
            <person name="Laso-Perez R."/>
            <person name="Lipp J."/>
            <person name="Teske A."/>
            <person name="Wegener G."/>
        </authorList>
    </citation>
    <scope>NUCLEOTIDE SEQUENCE</scope>
    <source>
        <strain evidence="23">MCA70</strain>
    </source>
</reference>
<dbReference type="EMBL" id="JAPHEG010000006">
    <property type="protein sequence ID" value="MDF2954116.1"/>
    <property type="molecule type" value="Genomic_DNA"/>
</dbReference>
<protein>
    <recommendedName>
        <fullName evidence="17">peptidoglycan glycosyltransferase</fullName>
        <ecNumber evidence="17">2.4.99.28</ecNumber>
    </recommendedName>
</protein>
<comment type="pathway">
    <text evidence="19">Glycan biosynthesis.</text>
</comment>
<dbReference type="Pfam" id="PF00905">
    <property type="entry name" value="Transpeptidase"/>
    <property type="match status" value="1"/>
</dbReference>
<keyword evidence="7" id="KW-0328">Glycosyltransferase</keyword>
<comment type="subcellular location">
    <subcellularLocation>
        <location evidence="1">Membrane</location>
    </subcellularLocation>
</comment>
<dbReference type="PANTHER" id="PTHR32282">
    <property type="entry name" value="BINDING PROTEIN TRANSPEPTIDASE, PUTATIVE-RELATED"/>
    <property type="match status" value="1"/>
</dbReference>
<evidence type="ECO:0000256" key="15">
    <source>
        <dbReference type="ARBA" id="ARBA00023268"/>
    </source>
</evidence>
<keyword evidence="15" id="KW-0511">Multifunctional enzyme</keyword>
<evidence type="ECO:0000256" key="2">
    <source>
        <dbReference type="ARBA" id="ARBA00004752"/>
    </source>
</evidence>
<dbReference type="GO" id="GO:0030288">
    <property type="term" value="C:outer membrane-bounded periplasmic space"/>
    <property type="evidence" value="ECO:0007669"/>
    <property type="project" value="TreeGrafter"/>
</dbReference>
<dbReference type="GO" id="GO:0008658">
    <property type="term" value="F:penicillin binding"/>
    <property type="evidence" value="ECO:0007669"/>
    <property type="project" value="InterPro"/>
</dbReference>
<evidence type="ECO:0000256" key="12">
    <source>
        <dbReference type="ARBA" id="ARBA00022984"/>
    </source>
</evidence>
<dbReference type="GO" id="GO:0006508">
    <property type="term" value="P:proteolysis"/>
    <property type="evidence" value="ECO:0007669"/>
    <property type="project" value="UniProtKB-KW"/>
</dbReference>
<evidence type="ECO:0000256" key="20">
    <source>
        <dbReference type="SAM" id="Phobius"/>
    </source>
</evidence>
<evidence type="ECO:0000313" key="23">
    <source>
        <dbReference type="EMBL" id="MDF2954116.1"/>
    </source>
</evidence>
<evidence type="ECO:0000256" key="16">
    <source>
        <dbReference type="ARBA" id="ARBA00023316"/>
    </source>
</evidence>
<keyword evidence="10" id="KW-0378">Hydrolase</keyword>
<dbReference type="InterPro" id="IPR023346">
    <property type="entry name" value="Lysozyme-like_dom_sf"/>
</dbReference>
<dbReference type="GO" id="GO:0016020">
    <property type="term" value="C:membrane"/>
    <property type="evidence" value="ECO:0007669"/>
    <property type="project" value="UniProtKB-SubCell"/>
</dbReference>
<comment type="similarity">
    <text evidence="3">In the C-terminal section; belongs to the transpeptidase family.</text>
</comment>
<dbReference type="InterPro" id="IPR001264">
    <property type="entry name" value="Glyco_trans_51"/>
</dbReference>
<comment type="pathway">
    <text evidence="2">Cell wall biogenesis; peptidoglycan biosynthesis.</text>
</comment>
<feature type="transmembrane region" description="Helical" evidence="20">
    <location>
        <begin position="7"/>
        <end position="30"/>
    </location>
</feature>
<keyword evidence="5" id="KW-0121">Carboxypeptidase</keyword>
<dbReference type="SUPFAM" id="SSF53955">
    <property type="entry name" value="Lysozyme-like"/>
    <property type="match status" value="1"/>
</dbReference>
<dbReference type="GO" id="GO:0004180">
    <property type="term" value="F:carboxypeptidase activity"/>
    <property type="evidence" value="ECO:0007669"/>
    <property type="project" value="UniProtKB-KW"/>
</dbReference>
<evidence type="ECO:0000256" key="14">
    <source>
        <dbReference type="ARBA" id="ARBA00023136"/>
    </source>
</evidence>